<evidence type="ECO:0000313" key="2">
    <source>
        <dbReference type="EMBL" id="ABA24855.1"/>
    </source>
</evidence>
<dbReference type="InterPro" id="IPR036982">
    <property type="entry name" value="Deoxyhypusine_synthase_sf"/>
</dbReference>
<evidence type="ECO:0000256" key="1">
    <source>
        <dbReference type="ARBA" id="ARBA00009892"/>
    </source>
</evidence>
<protein>
    <submittedName>
        <fullName evidence="2">Uncharacterized protein</fullName>
    </submittedName>
</protein>
<reference evidence="3" key="1">
    <citation type="journal article" date="2014" name="Stand. Genomic Sci.">
        <title>Complete genome sequence of Anabaena variabilis ATCC 29413.</title>
        <authorList>
            <person name="Thiel T."/>
            <person name="Pratte B.S."/>
            <person name="Zhong J."/>
            <person name="Goodwin L."/>
            <person name="Copeland A."/>
            <person name="Lucas S."/>
            <person name="Han C."/>
            <person name="Pitluck S."/>
            <person name="Land M.L."/>
            <person name="Kyrpides N.C."/>
            <person name="Woyke T."/>
        </authorList>
    </citation>
    <scope>NUCLEOTIDE SEQUENCE [LARGE SCALE GENOMIC DNA]</scope>
    <source>
        <strain evidence="3">ATCC 29413 / PCC 7937</strain>
    </source>
</reference>
<gene>
    <name evidence="2" type="ordered locus">Ava_B0143</name>
</gene>
<dbReference type="AlphaFoldDB" id="Q3M2D1"/>
<keyword evidence="2" id="KW-0614">Plasmid</keyword>
<dbReference type="Gene3D" id="3.40.910.10">
    <property type="entry name" value="Deoxyhypusine synthase"/>
    <property type="match status" value="1"/>
</dbReference>
<dbReference type="InterPro" id="IPR002773">
    <property type="entry name" value="Deoxyhypusine_synthase"/>
</dbReference>
<comment type="similarity">
    <text evidence="1">Belongs to the deoxyhypusine synthase family.</text>
</comment>
<dbReference type="SUPFAM" id="SSF52467">
    <property type="entry name" value="DHS-like NAD/FAD-binding domain"/>
    <property type="match status" value="1"/>
</dbReference>
<sequence length="102" mass="11851">MMLTPIVRNVYKVWLRELSVKSRLNRTVLLSLVDARVCTKYTIQVTVANERDEALSGSTLKEIHSWGKVNITTEQIVFSEMSFEMVKSVYPKRFNWPRCVSP</sequence>
<organism evidence="2 3">
    <name type="scientific">Trichormus variabilis (strain ATCC 29413 / PCC 7937)</name>
    <name type="common">Anabaena variabilis</name>
    <dbReference type="NCBI Taxonomy" id="240292"/>
    <lineage>
        <taxon>Bacteria</taxon>
        <taxon>Bacillati</taxon>
        <taxon>Cyanobacteriota</taxon>
        <taxon>Cyanophyceae</taxon>
        <taxon>Nostocales</taxon>
        <taxon>Nostocaceae</taxon>
        <taxon>Trichormus</taxon>
    </lineage>
</organism>
<proteinExistence type="inferred from homology"/>
<accession>Q3M2D1</accession>
<dbReference type="EMBL" id="CP000119">
    <property type="protein sequence ID" value="ABA24855.1"/>
    <property type="molecule type" value="Genomic_DNA"/>
</dbReference>
<dbReference type="HOGENOM" id="CLU_2271555_0_0_3"/>
<name>Q3M2D1_TRIV2</name>
<dbReference type="Proteomes" id="UP000002533">
    <property type="component" value="Plasmid pAnaA"/>
</dbReference>
<dbReference type="KEGG" id="ava:Ava_B0143"/>
<geneLocation type="plasmid" evidence="3">
    <name>pAnaA</name>
</geneLocation>
<evidence type="ECO:0000313" key="3">
    <source>
        <dbReference type="Proteomes" id="UP000002533"/>
    </source>
</evidence>
<dbReference type="Pfam" id="PF01916">
    <property type="entry name" value="DS"/>
    <property type="match status" value="1"/>
</dbReference>
<dbReference type="InterPro" id="IPR029035">
    <property type="entry name" value="DHS-like_NAD/FAD-binding_dom"/>
</dbReference>